<evidence type="ECO:0000256" key="8">
    <source>
        <dbReference type="ARBA" id="ARBA00049360"/>
    </source>
</evidence>
<dbReference type="Pfam" id="PF00122">
    <property type="entry name" value="E1-E2_ATPase"/>
    <property type="match status" value="1"/>
</dbReference>
<dbReference type="Gene3D" id="3.40.1110.10">
    <property type="entry name" value="Calcium-transporting ATPase, cytoplasmic domain N"/>
    <property type="match status" value="1"/>
</dbReference>
<dbReference type="InterPro" id="IPR059000">
    <property type="entry name" value="ATPase_P-type_domA"/>
</dbReference>
<keyword evidence="7" id="KW-0472">Membrane</keyword>
<keyword evidence="11" id="KW-1185">Reference proteome</keyword>
<gene>
    <name evidence="10" type="ORF">J2S66_001588</name>
</gene>
<dbReference type="RefSeq" id="WP_310305677.1">
    <property type="nucleotide sequence ID" value="NZ_JAVDSG010000001.1"/>
</dbReference>
<keyword evidence="4" id="KW-0067">ATP-binding</keyword>
<dbReference type="SFLD" id="SFLDF00027">
    <property type="entry name" value="p-type_atpase"/>
    <property type="match status" value="1"/>
</dbReference>
<dbReference type="PRINTS" id="PR00120">
    <property type="entry name" value="HATPASE"/>
</dbReference>
<evidence type="ECO:0000256" key="6">
    <source>
        <dbReference type="ARBA" id="ARBA00022989"/>
    </source>
</evidence>
<keyword evidence="3" id="KW-0547">Nucleotide-binding</keyword>
<accession>A0ABU1PTJ6</accession>
<dbReference type="InterPro" id="IPR008250">
    <property type="entry name" value="ATPase_P-typ_transduc_dom_A_sf"/>
</dbReference>
<evidence type="ECO:0000313" key="11">
    <source>
        <dbReference type="Proteomes" id="UP001268819"/>
    </source>
</evidence>
<dbReference type="InterPro" id="IPR023299">
    <property type="entry name" value="ATPase_P-typ_cyto_dom_N"/>
</dbReference>
<reference evidence="10 11" key="1">
    <citation type="submission" date="2023-07" db="EMBL/GenBank/DDBJ databases">
        <title>Sequencing the genomes of 1000 actinobacteria strains.</title>
        <authorList>
            <person name="Klenk H.-P."/>
        </authorList>
    </citation>
    <scope>NUCLEOTIDE SEQUENCE [LARGE SCALE GENOMIC DNA]</scope>
    <source>
        <strain evidence="10 11">DSM 43749</strain>
    </source>
</reference>
<keyword evidence="2" id="KW-0812">Transmembrane</keyword>
<dbReference type="InterPro" id="IPR001757">
    <property type="entry name" value="P_typ_ATPase"/>
</dbReference>
<sequence>MELLGIDPARVTKGLLGWALAPVEQVTRRDRRHVWSCPGRLHIEAHGVHGPRGQRVARRVERVLEAHPGVRWARVNAPSARVVVAVDDPPPATAELVALVRRAEAGPATGEERLVEDELHHPADGLKGTRLLSALAADAAGLALAAVTRVAPWAPLPAELTALTSAIELHPALREVVANRFQGRERADTARSVVAALVHGLASRGEGTLLDVAQRVQQWREVRAHERAWCAAEADLIRGPEDAGAEPVTVERPAPFPEGPVERYARRAIAAGAVAAVAAAPFTGPRRAAALGMASLPKAPSVGRAAFAARLGRVLAGRGALVMDRAVLRRLAGVDVLVLDEAALGSGRSALTDLVPLPTGGTTGNRSGGPDTGVLAERAFALFDPADPAAVRRAGEWALGPVDRLDVTGPRGTAERAALAARAAVLGLAEGPRLRAVLSVDVESTPAVDALAAAARDAGLRVVVATDRDRCPVRHADDVVPSGRGLVGAVRALQADGHVVLAVSDNRQALGSADCGVGVHRNGTPPPWGAHVVVRDPDTAVLLVEAVPTARRVDRDALLLAKAATGIGAVGALGARGGVPARRASRAVDGASALAFVDGVWRARGLDGRGADRDVPVGRPWHLMPVAAVLERVGSGPDGLTAREAQRRLRTSTGRQAVGTSLGSAFLAELANPLTPVLAGGAALSAAVGSPVDAALVAGVVGVSALIGGVQQVVTDRALAGLLARSAVRATVVRDGHDREITSDGLVVGDVVRLVAGDVVPADCRLLEADGVEADESPVTGESLPAAKGVAPVVAADLADRTSMLYEGTTIAAGQASAVVVATGDATEVGRGMAAARRAGPATGVEARLAELTRRTMPVALGSAVAVTGLGLLRGVPLRQSMGAAVNLAVASVPEGLPFLVNAAQLAAARRLAEHGALVRNPRTIEALGRVDVLCFDKTGTLTEGRLAVCLVDDGRRGAAPGALTDGAREVLAAAVRATPPADDPADLAHQTDRAVLEGARSARVGPGAGWVPIDALPFEPSRGYHAVLGASGVLSAKGAPEVVLPRCDLDARARRRLDARVHRLAARGHRVLAVAERAGFTRDSVTDEDVRRLRLVGFVALADPVRDGAPPAAAALRAAGVRIVMITGDHPATGEAIATEVNGDAPVTVVTGAQVDALDDEALDAVLGDADVVARCTPAQKVRIIEAYQRMGRVVAMTGDGANDAPAIRLADVGIALGGRGTPAARAAADLVVTDDRLETIVAALVEGRAMWASVREALAILLGGNLGEIAFSVVGAALTGRSPLTARQLLLVNLLTDLAPAMAIALSRPAGESVPELLREGPTSSLGSALTRDVSARAVTTALGATAAWTAARFTGRARRASTVALVALVGTQLGQTLLTGGADRAVPAASLGSAAVLAGVVQTPGVSRFFGCTPLGPVGWTIALSSAVAANVVGVAIAPLVRGRGGEPPAG</sequence>
<dbReference type="InterPro" id="IPR006068">
    <property type="entry name" value="ATPase_P-typ_cation-transptr_C"/>
</dbReference>
<dbReference type="PROSITE" id="PS00154">
    <property type="entry name" value="ATPASE_E1_E2"/>
    <property type="match status" value="1"/>
</dbReference>
<dbReference type="PANTHER" id="PTHR42861">
    <property type="entry name" value="CALCIUM-TRANSPORTING ATPASE"/>
    <property type="match status" value="1"/>
</dbReference>
<dbReference type="SUPFAM" id="SSF56784">
    <property type="entry name" value="HAD-like"/>
    <property type="match status" value="1"/>
</dbReference>
<comment type="subcellular location">
    <subcellularLocation>
        <location evidence="1">Cell membrane</location>
        <topology evidence="1">Multi-pass membrane protein</topology>
    </subcellularLocation>
</comment>
<dbReference type="InterPro" id="IPR023298">
    <property type="entry name" value="ATPase_P-typ_TM_dom_sf"/>
</dbReference>
<evidence type="ECO:0000256" key="1">
    <source>
        <dbReference type="ARBA" id="ARBA00004651"/>
    </source>
</evidence>
<dbReference type="SUPFAM" id="SSF81653">
    <property type="entry name" value="Calcium ATPase, transduction domain A"/>
    <property type="match status" value="1"/>
</dbReference>
<organism evidence="10 11">
    <name type="scientific">Saccharothrix longispora</name>
    <dbReference type="NCBI Taxonomy" id="33920"/>
    <lineage>
        <taxon>Bacteria</taxon>
        <taxon>Bacillati</taxon>
        <taxon>Actinomycetota</taxon>
        <taxon>Actinomycetes</taxon>
        <taxon>Pseudonocardiales</taxon>
        <taxon>Pseudonocardiaceae</taxon>
        <taxon>Saccharothrix</taxon>
    </lineage>
</organism>
<dbReference type="SFLD" id="SFLDS00003">
    <property type="entry name" value="Haloacid_Dehalogenase"/>
    <property type="match status" value="1"/>
</dbReference>
<evidence type="ECO:0000256" key="7">
    <source>
        <dbReference type="ARBA" id="ARBA00023136"/>
    </source>
</evidence>
<dbReference type="SFLD" id="SFLDG00002">
    <property type="entry name" value="C1.7:_P-type_atpase_like"/>
    <property type="match status" value="1"/>
</dbReference>
<protein>
    <submittedName>
        <fullName evidence="10">Magnesium-transporting ATPase (P-type)</fullName>
    </submittedName>
</protein>
<proteinExistence type="predicted"/>
<keyword evidence="6" id="KW-1133">Transmembrane helix</keyword>
<dbReference type="SMART" id="SM00831">
    <property type="entry name" value="Cation_ATPase_N"/>
    <property type="match status" value="1"/>
</dbReference>
<comment type="catalytic activity">
    <reaction evidence="8">
        <text>ATP + H2O = ADP + phosphate + H(+)</text>
        <dbReference type="Rhea" id="RHEA:13065"/>
        <dbReference type="ChEBI" id="CHEBI:15377"/>
        <dbReference type="ChEBI" id="CHEBI:15378"/>
        <dbReference type="ChEBI" id="CHEBI:30616"/>
        <dbReference type="ChEBI" id="CHEBI:43474"/>
        <dbReference type="ChEBI" id="CHEBI:456216"/>
    </reaction>
</comment>
<evidence type="ECO:0000256" key="3">
    <source>
        <dbReference type="ARBA" id="ARBA00022741"/>
    </source>
</evidence>
<dbReference type="InterPro" id="IPR023214">
    <property type="entry name" value="HAD_sf"/>
</dbReference>
<dbReference type="Gene3D" id="1.20.1110.10">
    <property type="entry name" value="Calcium-transporting ATPase, transmembrane domain"/>
    <property type="match status" value="2"/>
</dbReference>
<feature type="domain" description="Cation-transporting P-type ATPase N-terminal" evidence="9">
    <location>
        <begin position="620"/>
        <end position="690"/>
    </location>
</feature>
<dbReference type="InterPro" id="IPR018303">
    <property type="entry name" value="ATPase_P-typ_P_site"/>
</dbReference>
<dbReference type="Gene3D" id="3.40.50.1000">
    <property type="entry name" value="HAD superfamily/HAD-like"/>
    <property type="match status" value="2"/>
</dbReference>
<comment type="caution">
    <text evidence="10">The sequence shown here is derived from an EMBL/GenBank/DDBJ whole genome shotgun (WGS) entry which is preliminary data.</text>
</comment>
<dbReference type="Pfam" id="PF00690">
    <property type="entry name" value="Cation_ATPase_N"/>
    <property type="match status" value="1"/>
</dbReference>
<evidence type="ECO:0000256" key="4">
    <source>
        <dbReference type="ARBA" id="ARBA00022840"/>
    </source>
</evidence>
<dbReference type="Pfam" id="PF00689">
    <property type="entry name" value="Cation_ATPase_C"/>
    <property type="match status" value="1"/>
</dbReference>
<dbReference type="Gene3D" id="2.70.150.10">
    <property type="entry name" value="Calcium-transporting ATPase, cytoplasmic transduction domain A"/>
    <property type="match status" value="1"/>
</dbReference>
<evidence type="ECO:0000313" key="10">
    <source>
        <dbReference type="EMBL" id="MDR6593204.1"/>
    </source>
</evidence>
<dbReference type="EMBL" id="JAVDSG010000001">
    <property type="protein sequence ID" value="MDR6593204.1"/>
    <property type="molecule type" value="Genomic_DNA"/>
</dbReference>
<dbReference type="Pfam" id="PF00702">
    <property type="entry name" value="Hydrolase"/>
    <property type="match status" value="1"/>
</dbReference>
<evidence type="ECO:0000256" key="2">
    <source>
        <dbReference type="ARBA" id="ARBA00022692"/>
    </source>
</evidence>
<dbReference type="InterPro" id="IPR036412">
    <property type="entry name" value="HAD-like_sf"/>
</dbReference>
<evidence type="ECO:0000259" key="9">
    <source>
        <dbReference type="SMART" id="SM00831"/>
    </source>
</evidence>
<dbReference type="InterPro" id="IPR044492">
    <property type="entry name" value="P_typ_ATPase_HD_dom"/>
</dbReference>
<name>A0ABU1PTJ6_9PSEU</name>
<keyword evidence="5" id="KW-1278">Translocase</keyword>
<dbReference type="InterPro" id="IPR004014">
    <property type="entry name" value="ATPase_P-typ_cation-transptr_N"/>
</dbReference>
<dbReference type="PRINTS" id="PR00119">
    <property type="entry name" value="CATATPASE"/>
</dbReference>
<dbReference type="SUPFAM" id="SSF81665">
    <property type="entry name" value="Calcium ATPase, transmembrane domain M"/>
    <property type="match status" value="1"/>
</dbReference>
<evidence type="ECO:0000256" key="5">
    <source>
        <dbReference type="ARBA" id="ARBA00022967"/>
    </source>
</evidence>
<dbReference type="NCBIfam" id="TIGR01494">
    <property type="entry name" value="ATPase_P-type"/>
    <property type="match status" value="2"/>
</dbReference>
<dbReference type="Proteomes" id="UP001268819">
    <property type="component" value="Unassembled WGS sequence"/>
</dbReference>